<evidence type="ECO:0000259" key="12">
    <source>
        <dbReference type="PROSITE" id="PS50111"/>
    </source>
</evidence>
<evidence type="ECO:0000256" key="6">
    <source>
        <dbReference type="ARBA" id="ARBA00023224"/>
    </source>
</evidence>
<gene>
    <name evidence="14" type="ORF">SAMN05216214_10875</name>
</gene>
<dbReference type="EMBL" id="FOAS01000008">
    <property type="protein sequence ID" value="SEL10875.1"/>
    <property type="molecule type" value="Genomic_DNA"/>
</dbReference>
<evidence type="ECO:0000256" key="11">
    <source>
        <dbReference type="SAM" id="Phobius"/>
    </source>
</evidence>
<keyword evidence="6 8" id="KW-0807">Transducer</keyword>
<evidence type="ECO:0000256" key="8">
    <source>
        <dbReference type="PROSITE-ProRule" id="PRU00284"/>
    </source>
</evidence>
<feature type="region of interest" description="Disordered" evidence="10">
    <location>
        <begin position="457"/>
        <end position="480"/>
    </location>
</feature>
<feature type="transmembrane region" description="Helical" evidence="11">
    <location>
        <begin position="320"/>
        <end position="341"/>
    </location>
</feature>
<evidence type="ECO:0000256" key="7">
    <source>
        <dbReference type="ARBA" id="ARBA00029447"/>
    </source>
</evidence>
<feature type="domain" description="Methyl-accepting transducer" evidence="12">
    <location>
        <begin position="400"/>
        <end position="636"/>
    </location>
</feature>
<evidence type="ECO:0000313" key="14">
    <source>
        <dbReference type="EMBL" id="SEL10875.1"/>
    </source>
</evidence>
<dbReference type="AlphaFoldDB" id="A0A1H7MJM3"/>
<proteinExistence type="inferred from homology"/>
<evidence type="ECO:0000256" key="9">
    <source>
        <dbReference type="SAM" id="Coils"/>
    </source>
</evidence>
<dbReference type="STRING" id="1429083.GCA_001885685_00014"/>
<dbReference type="GO" id="GO:0006935">
    <property type="term" value="P:chemotaxis"/>
    <property type="evidence" value="ECO:0007669"/>
    <property type="project" value="UniProtKB-KW"/>
</dbReference>
<dbReference type="InterPro" id="IPR004089">
    <property type="entry name" value="MCPsignal_dom"/>
</dbReference>
<dbReference type="Pfam" id="PF00672">
    <property type="entry name" value="HAMP"/>
    <property type="match status" value="1"/>
</dbReference>
<dbReference type="GO" id="GO:0016020">
    <property type="term" value="C:membrane"/>
    <property type="evidence" value="ECO:0007669"/>
    <property type="project" value="UniProtKB-SubCell"/>
</dbReference>
<keyword evidence="5 11" id="KW-0472">Membrane</keyword>
<evidence type="ECO:0000256" key="2">
    <source>
        <dbReference type="ARBA" id="ARBA00022500"/>
    </source>
</evidence>
<dbReference type="RefSeq" id="WP_074867477.1">
    <property type="nucleotide sequence ID" value="NZ_FOAS01000008.1"/>
</dbReference>
<dbReference type="GO" id="GO:0007165">
    <property type="term" value="P:signal transduction"/>
    <property type="evidence" value="ECO:0007669"/>
    <property type="project" value="UniProtKB-KW"/>
</dbReference>
<evidence type="ECO:0000256" key="1">
    <source>
        <dbReference type="ARBA" id="ARBA00004141"/>
    </source>
</evidence>
<dbReference type="PANTHER" id="PTHR32089:SF120">
    <property type="entry name" value="METHYL-ACCEPTING CHEMOTAXIS PROTEIN TLPQ"/>
    <property type="match status" value="1"/>
</dbReference>
<feature type="domain" description="HAMP" evidence="13">
    <location>
        <begin position="343"/>
        <end position="395"/>
    </location>
</feature>
<dbReference type="PANTHER" id="PTHR32089">
    <property type="entry name" value="METHYL-ACCEPTING CHEMOTAXIS PROTEIN MCPB"/>
    <property type="match status" value="1"/>
</dbReference>
<evidence type="ECO:0000256" key="5">
    <source>
        <dbReference type="ARBA" id="ARBA00023136"/>
    </source>
</evidence>
<keyword evidence="2" id="KW-0145">Chemotaxis</keyword>
<evidence type="ECO:0000256" key="3">
    <source>
        <dbReference type="ARBA" id="ARBA00022692"/>
    </source>
</evidence>
<dbReference type="Proteomes" id="UP000185766">
    <property type="component" value="Unassembled WGS sequence"/>
</dbReference>
<dbReference type="Gene3D" id="1.10.287.950">
    <property type="entry name" value="Methyl-accepting chemotaxis protein"/>
    <property type="match status" value="1"/>
</dbReference>
<evidence type="ECO:0000313" key="15">
    <source>
        <dbReference type="Proteomes" id="UP000185766"/>
    </source>
</evidence>
<keyword evidence="3 11" id="KW-0812">Transmembrane</keyword>
<dbReference type="InterPro" id="IPR003660">
    <property type="entry name" value="HAMP_dom"/>
</dbReference>
<dbReference type="SMART" id="SM00283">
    <property type="entry name" value="MA"/>
    <property type="match status" value="1"/>
</dbReference>
<comment type="subcellular location">
    <subcellularLocation>
        <location evidence="1">Membrane</location>
        <topology evidence="1">Multi-pass membrane protein</topology>
    </subcellularLocation>
</comment>
<dbReference type="PROSITE" id="PS50885">
    <property type="entry name" value="HAMP"/>
    <property type="match status" value="1"/>
</dbReference>
<dbReference type="CDD" id="cd06225">
    <property type="entry name" value="HAMP"/>
    <property type="match status" value="1"/>
</dbReference>
<reference evidence="14 15" key="1">
    <citation type="submission" date="2016-10" db="EMBL/GenBank/DDBJ databases">
        <authorList>
            <person name="de Groot N.N."/>
        </authorList>
    </citation>
    <scope>NUCLEOTIDE SEQUENCE [LARGE SCALE GENOMIC DNA]</scope>
    <source>
        <strain evidence="14 15">JCM 19513</strain>
    </source>
</reference>
<dbReference type="SMART" id="SM00304">
    <property type="entry name" value="HAMP"/>
    <property type="match status" value="1"/>
</dbReference>
<evidence type="ECO:0000256" key="4">
    <source>
        <dbReference type="ARBA" id="ARBA00022989"/>
    </source>
</evidence>
<evidence type="ECO:0000259" key="13">
    <source>
        <dbReference type="PROSITE" id="PS50885"/>
    </source>
</evidence>
<protein>
    <submittedName>
        <fullName evidence="14">Methyl-accepting chemotaxis protein</fullName>
    </submittedName>
</protein>
<dbReference type="CDD" id="cd11386">
    <property type="entry name" value="MCP_signal"/>
    <property type="match status" value="1"/>
</dbReference>
<keyword evidence="9" id="KW-0175">Coiled coil</keyword>
<sequence length="673" mass="73996">MKLLMPGIRLFERFNFARKFQLLFLLFLAPMLYALWQITSQVMADLRSIDSELSGIELIAQLTPLQELAALHRGNVNIWKAGDEAFKAAASNNESPWGEAAQRIEQVASELQLDPQTQAQWQTLEQARRTLLVAQLEKTPGPEALEQHTLWIEQLADWREAVSNDTRLNLDPWLDTSLILEALVEQLPTVHEGLAQIRDQGAAIAHNGHFSLKQRVEFASLIRDLERSRLALDKTLDALLKQYPKTSEQLQQPIEQMRSDLDAFMAMTQQRLVDNLSLSASEYLQVGADSTAQLNQFSTRLSERFRERIGHYRSNAQQTLLTSLCIFAGLGLLALYSLICLNSSIRRSTLRITDATHAMSQGDLTQRLSVHGNDELASIAASLKSAQNQLKETLQSVDQEADRLNATVSQLSQESATALQQVEAQQQQVSQIAAASHELAATAQNVAQNCEMAAHEAVQTRDAAEQGANDSAKTTQSMQQLGERLGQSAQKLQQLRDQAQQINQVVDVIKGIAEQTNLLALNAAIEAARAGEQGRGFAVVADEVRSLSQRTQESTQEISQTIGALQSIVNDASQVMEQACKQAEKDVSSVTHMGDSLHEIAEAVLRMTDMINQIAAAAEQQAATADEVSGNIQQVDTAAGLLLQGAQAVSLASQQLQQGSRTLQDNTARFQLD</sequence>
<accession>A0A1H7MJM3</accession>
<dbReference type="Pfam" id="PF00015">
    <property type="entry name" value="MCPsignal"/>
    <property type="match status" value="1"/>
</dbReference>
<dbReference type="PROSITE" id="PS50111">
    <property type="entry name" value="CHEMOTAXIS_TRANSDUC_2"/>
    <property type="match status" value="1"/>
</dbReference>
<name>A0A1H7MJM3_9GAMM</name>
<evidence type="ECO:0000256" key="10">
    <source>
        <dbReference type="SAM" id="MobiDB-lite"/>
    </source>
</evidence>
<dbReference type="SUPFAM" id="SSF58104">
    <property type="entry name" value="Methyl-accepting chemotaxis protein (MCP) signaling domain"/>
    <property type="match status" value="1"/>
</dbReference>
<feature type="compositionally biased region" description="Polar residues" evidence="10">
    <location>
        <begin position="468"/>
        <end position="480"/>
    </location>
</feature>
<organism evidence="14 15">
    <name type="scientific">Atopomonas hussainii</name>
    <dbReference type="NCBI Taxonomy" id="1429083"/>
    <lineage>
        <taxon>Bacteria</taxon>
        <taxon>Pseudomonadati</taxon>
        <taxon>Pseudomonadota</taxon>
        <taxon>Gammaproteobacteria</taxon>
        <taxon>Pseudomonadales</taxon>
        <taxon>Pseudomonadaceae</taxon>
        <taxon>Atopomonas</taxon>
    </lineage>
</organism>
<keyword evidence="15" id="KW-1185">Reference proteome</keyword>
<comment type="similarity">
    <text evidence="7">Belongs to the methyl-accepting chemotaxis (MCP) protein family.</text>
</comment>
<feature type="coiled-coil region" evidence="9">
    <location>
        <begin position="380"/>
        <end position="428"/>
    </location>
</feature>
<dbReference type="FunFam" id="1.10.287.950:FF:000001">
    <property type="entry name" value="Methyl-accepting chemotaxis sensory transducer"/>
    <property type="match status" value="1"/>
</dbReference>
<keyword evidence="4 11" id="KW-1133">Transmembrane helix</keyword>